<organism evidence="3 4">
    <name type="scientific">Aureimonas glaciei</name>
    <dbReference type="NCBI Taxonomy" id="1776957"/>
    <lineage>
        <taxon>Bacteria</taxon>
        <taxon>Pseudomonadati</taxon>
        <taxon>Pseudomonadota</taxon>
        <taxon>Alphaproteobacteria</taxon>
        <taxon>Hyphomicrobiales</taxon>
        <taxon>Aurantimonadaceae</taxon>
        <taxon>Aureimonas</taxon>
    </lineage>
</organism>
<evidence type="ECO:0000256" key="1">
    <source>
        <dbReference type="SAM" id="SignalP"/>
    </source>
</evidence>
<dbReference type="Proteomes" id="UP000613160">
    <property type="component" value="Unassembled WGS sequence"/>
</dbReference>
<dbReference type="RefSeq" id="WP_188850902.1">
    <property type="nucleotide sequence ID" value="NZ_BMJJ01000005.1"/>
</dbReference>
<keyword evidence="4" id="KW-1185">Reference proteome</keyword>
<accession>A0A916XYV4</accession>
<evidence type="ECO:0000313" key="4">
    <source>
        <dbReference type="Proteomes" id="UP000613160"/>
    </source>
</evidence>
<feature type="chain" id="PRO_5036907639" description="SH3b domain-containing protein" evidence="1">
    <location>
        <begin position="21"/>
        <end position="217"/>
    </location>
</feature>
<name>A0A916XYV4_9HYPH</name>
<dbReference type="EMBL" id="BMJJ01000005">
    <property type="protein sequence ID" value="GGD20531.1"/>
    <property type="molecule type" value="Genomic_DNA"/>
</dbReference>
<comment type="caution">
    <text evidence="3">The sequence shown here is derived from an EMBL/GenBank/DDBJ whole genome shotgun (WGS) entry which is preliminary data.</text>
</comment>
<dbReference type="Pfam" id="PF08239">
    <property type="entry name" value="SH3_3"/>
    <property type="match status" value="1"/>
</dbReference>
<evidence type="ECO:0000259" key="2">
    <source>
        <dbReference type="Pfam" id="PF08239"/>
    </source>
</evidence>
<gene>
    <name evidence="3" type="ORF">GCM10011335_24290</name>
</gene>
<proteinExistence type="predicted"/>
<sequence length="217" mass="23172">MSLRLGALLVAMTLVLDPAAAGSRIAGTVPTSAGFILVSDSGAFDRSCTAYVGQGNLAEVPAAEAVSYCACLSEEFAQRGLKRDALDFFARTYSDDLTTFIHEYPEGEAWMQESFAAETACQGVERAEPATGAETGLPRNAGSWGGIVRSGPGQQYKRLDALPEGARVTLLENSSVMENGFPWMKISFGEGRTGYQWGGILCSIDTPMPEVFEMCTK</sequence>
<protein>
    <recommendedName>
        <fullName evidence="2">SH3b domain-containing protein</fullName>
    </recommendedName>
</protein>
<feature type="domain" description="SH3b" evidence="2">
    <location>
        <begin position="145"/>
        <end position="195"/>
    </location>
</feature>
<keyword evidence="1" id="KW-0732">Signal</keyword>
<reference evidence="3" key="1">
    <citation type="journal article" date="2014" name="Int. J. Syst. Evol. Microbiol.">
        <title>Complete genome sequence of Corynebacterium casei LMG S-19264T (=DSM 44701T), isolated from a smear-ripened cheese.</title>
        <authorList>
            <consortium name="US DOE Joint Genome Institute (JGI-PGF)"/>
            <person name="Walter F."/>
            <person name="Albersmeier A."/>
            <person name="Kalinowski J."/>
            <person name="Ruckert C."/>
        </authorList>
    </citation>
    <scope>NUCLEOTIDE SEQUENCE</scope>
    <source>
        <strain evidence="3">CGMCC 1.15493</strain>
    </source>
</reference>
<reference evidence="3" key="2">
    <citation type="submission" date="2020-09" db="EMBL/GenBank/DDBJ databases">
        <authorList>
            <person name="Sun Q."/>
            <person name="Zhou Y."/>
        </authorList>
    </citation>
    <scope>NUCLEOTIDE SEQUENCE</scope>
    <source>
        <strain evidence="3">CGMCC 1.15493</strain>
    </source>
</reference>
<dbReference type="AlphaFoldDB" id="A0A916XYV4"/>
<dbReference type="Gene3D" id="2.30.30.40">
    <property type="entry name" value="SH3 Domains"/>
    <property type="match status" value="1"/>
</dbReference>
<evidence type="ECO:0000313" key="3">
    <source>
        <dbReference type="EMBL" id="GGD20531.1"/>
    </source>
</evidence>
<dbReference type="InterPro" id="IPR003646">
    <property type="entry name" value="SH3-like_bac-type"/>
</dbReference>
<feature type="signal peptide" evidence="1">
    <location>
        <begin position="1"/>
        <end position="20"/>
    </location>
</feature>